<gene>
    <name evidence="2" type="ORF">GOB81_15265</name>
</gene>
<name>A0ABX0K6Y5_9PROT</name>
<evidence type="ECO:0000313" key="3">
    <source>
        <dbReference type="Proteomes" id="UP000631653"/>
    </source>
</evidence>
<organism evidence="2 3">
    <name type="scientific">Acetobacter conturbans</name>
    <dbReference type="NCBI Taxonomy" id="1737472"/>
    <lineage>
        <taxon>Bacteria</taxon>
        <taxon>Pseudomonadati</taxon>
        <taxon>Pseudomonadota</taxon>
        <taxon>Alphaproteobacteria</taxon>
        <taxon>Acetobacterales</taxon>
        <taxon>Acetobacteraceae</taxon>
        <taxon>Acetobacter</taxon>
    </lineage>
</organism>
<dbReference type="Proteomes" id="UP000631653">
    <property type="component" value="Unassembled WGS sequence"/>
</dbReference>
<evidence type="ECO:0000259" key="1">
    <source>
        <dbReference type="Pfam" id="PF18735"/>
    </source>
</evidence>
<evidence type="ECO:0000313" key="2">
    <source>
        <dbReference type="EMBL" id="NHN89960.1"/>
    </source>
</evidence>
<keyword evidence="3" id="KW-1185">Reference proteome</keyword>
<reference evidence="2 3" key="1">
    <citation type="journal article" date="2020" name="Int. J. Syst. Evol. Microbiol.">
        <title>Novel acetic acid bacteria from cider fermentations: Acetobacter conturbans sp. nov. and Acetobacter fallax sp. nov.</title>
        <authorList>
            <person name="Sombolestani A.S."/>
            <person name="Cleenwerck I."/>
            <person name="Cnockaert M."/>
            <person name="Borremans W."/>
            <person name="Wieme A.D."/>
            <person name="De Vuyst L."/>
            <person name="Vandamme P."/>
        </authorList>
    </citation>
    <scope>NUCLEOTIDE SEQUENCE [LARGE SCALE GENOMIC DNA]</scope>
    <source>
        <strain evidence="2 3">LMG 1627</strain>
    </source>
</reference>
<feature type="domain" description="RiboL-PSP-HEPN" evidence="1">
    <location>
        <begin position="20"/>
        <end position="252"/>
    </location>
</feature>
<dbReference type="RefSeq" id="WP_173571193.1">
    <property type="nucleotide sequence ID" value="NZ_WOSY01000023.1"/>
</dbReference>
<protein>
    <recommendedName>
        <fullName evidence="1">RiboL-PSP-HEPN domain-containing protein</fullName>
    </recommendedName>
</protein>
<proteinExistence type="predicted"/>
<dbReference type="Pfam" id="PF18735">
    <property type="entry name" value="HEPN_RiboL-PSP"/>
    <property type="match status" value="1"/>
</dbReference>
<accession>A0ABX0K6Y5</accession>
<comment type="caution">
    <text evidence="2">The sequence shown here is derived from an EMBL/GenBank/DDBJ whole genome shotgun (WGS) entry which is preliminary data.</text>
</comment>
<dbReference type="InterPro" id="IPR041519">
    <property type="entry name" value="HEPN_RiboL-PSP"/>
</dbReference>
<dbReference type="EMBL" id="WOSY01000023">
    <property type="protein sequence ID" value="NHN89960.1"/>
    <property type="molecule type" value="Genomic_DNA"/>
</dbReference>
<sequence length="269" mass="30706">MSTAVFEVAITLPQRMGEVRKLVEKAELCNETDPEFRDALCRSASVLLVSHVEGFLKDVVSSICADLNYFVRDFSRMPESMKRDFSYRISHYDGVPKCDIEKRTNKIKEFFTINSVPIDFDFLPIKENMGNPTVSSIDKYFTPIGINKIVSSLSSDFYHQIFSGSASSAYKLLRKCKSSYSKVYSWPYQAYSNSDFKEPPNKGDPYATDALWATFIEDMLRRRHKIAHGSTLENTESTVNLERDINKVEIMITGIMIYACGKIGSYYRA</sequence>